<keyword evidence="2" id="KW-0255">Endonuclease</keyword>
<dbReference type="SUPFAM" id="SSF52980">
    <property type="entry name" value="Restriction endonuclease-like"/>
    <property type="match status" value="1"/>
</dbReference>
<feature type="domain" description="Putative restriction endonuclease" evidence="1">
    <location>
        <begin position="12"/>
        <end position="152"/>
    </location>
</feature>
<organism evidence="2 3">
    <name type="scientific">Candidatus Limivivens merdigallinarum</name>
    <dbReference type="NCBI Taxonomy" id="2840859"/>
    <lineage>
        <taxon>Bacteria</taxon>
        <taxon>Bacillati</taxon>
        <taxon>Bacillota</taxon>
        <taxon>Clostridia</taxon>
        <taxon>Lachnospirales</taxon>
        <taxon>Lachnospiraceae</taxon>
        <taxon>Lachnospiraceae incertae sedis</taxon>
        <taxon>Candidatus Limivivens</taxon>
    </lineage>
</organism>
<evidence type="ECO:0000259" key="1">
    <source>
        <dbReference type="Pfam" id="PF05685"/>
    </source>
</evidence>
<dbReference type="PANTHER" id="PTHR34107">
    <property type="entry name" value="SLL0198 PROTEIN-RELATED"/>
    <property type="match status" value="1"/>
</dbReference>
<reference evidence="2" key="2">
    <citation type="journal article" date="2021" name="PeerJ">
        <title>Extensive microbial diversity within the chicken gut microbiome revealed by metagenomics and culture.</title>
        <authorList>
            <person name="Gilroy R."/>
            <person name="Ravi A."/>
            <person name="Getino M."/>
            <person name="Pursley I."/>
            <person name="Horton D.L."/>
            <person name="Alikhan N.F."/>
            <person name="Baker D."/>
            <person name="Gharbi K."/>
            <person name="Hall N."/>
            <person name="Watson M."/>
            <person name="Adriaenssens E.M."/>
            <person name="Foster-Nyarko E."/>
            <person name="Jarju S."/>
            <person name="Secka A."/>
            <person name="Antonio M."/>
            <person name="Oren A."/>
            <person name="Chaudhuri R.R."/>
            <person name="La Ragione R."/>
            <person name="Hildebrand F."/>
            <person name="Pallen M.J."/>
        </authorList>
    </citation>
    <scope>NUCLEOTIDE SEQUENCE</scope>
    <source>
        <strain evidence="2">ChiSjej3B21-11622</strain>
    </source>
</reference>
<dbReference type="InterPro" id="IPR008538">
    <property type="entry name" value="Uma2"/>
</dbReference>
<protein>
    <submittedName>
        <fullName evidence="2">Uma2 family endonuclease</fullName>
    </submittedName>
</protein>
<sequence length="182" mass="20670">MPFPNQRTYTIEDIYNLPDGQRAELIDGTMYDIAPPTFQHQKLVMEISATIRNYIKSSAGSCEVLPAPFAVFLTGDDKTYVEPDISVICDRNKISDRGCEGAPDLVIEVVSPSSRKMDYVRKNTVYAEANVREYWIVDPQKERTTVYRYEDDVAPTIFSFDQAITVGIYKDLSITISELLHL</sequence>
<dbReference type="Pfam" id="PF05685">
    <property type="entry name" value="Uma2"/>
    <property type="match status" value="1"/>
</dbReference>
<dbReference type="GO" id="GO:0004519">
    <property type="term" value="F:endonuclease activity"/>
    <property type="evidence" value="ECO:0007669"/>
    <property type="project" value="UniProtKB-KW"/>
</dbReference>
<keyword evidence="2" id="KW-0378">Hydrolase</keyword>
<proteinExistence type="predicted"/>
<dbReference type="Proteomes" id="UP000886886">
    <property type="component" value="Unassembled WGS sequence"/>
</dbReference>
<accession>A0A9D1D1B0</accession>
<name>A0A9D1D1B0_9FIRM</name>
<evidence type="ECO:0000313" key="3">
    <source>
        <dbReference type="Proteomes" id="UP000886886"/>
    </source>
</evidence>
<dbReference type="PANTHER" id="PTHR34107:SF4">
    <property type="entry name" value="SLL1222 PROTEIN"/>
    <property type="match status" value="1"/>
</dbReference>
<reference evidence="2" key="1">
    <citation type="submission" date="2020-10" db="EMBL/GenBank/DDBJ databases">
        <authorList>
            <person name="Gilroy R."/>
        </authorList>
    </citation>
    <scope>NUCLEOTIDE SEQUENCE</scope>
    <source>
        <strain evidence="2">ChiSjej3B21-11622</strain>
    </source>
</reference>
<keyword evidence="2" id="KW-0540">Nuclease</keyword>
<comment type="caution">
    <text evidence="2">The sequence shown here is derived from an EMBL/GenBank/DDBJ whole genome shotgun (WGS) entry which is preliminary data.</text>
</comment>
<dbReference type="Gene3D" id="3.90.1570.10">
    <property type="entry name" value="tt1808, chain A"/>
    <property type="match status" value="1"/>
</dbReference>
<evidence type="ECO:0000313" key="2">
    <source>
        <dbReference type="EMBL" id="HIQ96907.1"/>
    </source>
</evidence>
<dbReference type="EMBL" id="DVFT01000148">
    <property type="protein sequence ID" value="HIQ96907.1"/>
    <property type="molecule type" value="Genomic_DNA"/>
</dbReference>
<dbReference type="AlphaFoldDB" id="A0A9D1D1B0"/>
<dbReference type="CDD" id="cd06260">
    <property type="entry name" value="DUF820-like"/>
    <property type="match status" value="1"/>
</dbReference>
<dbReference type="InterPro" id="IPR011335">
    <property type="entry name" value="Restrct_endonuc-II-like"/>
</dbReference>
<dbReference type="InterPro" id="IPR012296">
    <property type="entry name" value="Nuclease_put_TT1808"/>
</dbReference>
<gene>
    <name evidence="2" type="ORF">IAB26_10120</name>
</gene>